<name>A0A1H7L9P6_9BURK</name>
<accession>A0A1H7L9P6</accession>
<reference evidence="4" key="1">
    <citation type="submission" date="2016-10" db="EMBL/GenBank/DDBJ databases">
        <authorList>
            <person name="Varghese N."/>
            <person name="Submissions S."/>
        </authorList>
    </citation>
    <scope>NUCLEOTIDE SEQUENCE [LARGE SCALE GENOMIC DNA]</scope>
    <source>
        <strain evidence="4">LMG 26416</strain>
    </source>
</reference>
<dbReference type="AlphaFoldDB" id="A0A1H7L9P6"/>
<keyword evidence="4" id="KW-1185">Reference proteome</keyword>
<dbReference type="RefSeq" id="WP_143040701.1">
    <property type="nucleotide sequence ID" value="NZ_FNSR01000002.1"/>
</dbReference>
<keyword evidence="2" id="KW-0472">Membrane</keyword>
<proteinExistence type="predicted"/>
<feature type="region of interest" description="Disordered" evidence="1">
    <location>
        <begin position="125"/>
        <end position="145"/>
    </location>
</feature>
<evidence type="ECO:0000256" key="1">
    <source>
        <dbReference type="SAM" id="MobiDB-lite"/>
    </source>
</evidence>
<evidence type="ECO:0000313" key="4">
    <source>
        <dbReference type="Proteomes" id="UP000199120"/>
    </source>
</evidence>
<protein>
    <submittedName>
        <fullName evidence="3">Uncharacterized protein</fullName>
    </submittedName>
</protein>
<keyword evidence="2" id="KW-0812">Transmembrane</keyword>
<gene>
    <name evidence="3" type="ORF">SAMN05192542_104246</name>
</gene>
<sequence>MKQTIKAAGIFIAVVVCTHLALALIVAFESCVFACRFIARHIFVALLAALLAAAIGTAMTLLGQYGSWQAALTNLPLHALAVPGAIAMAALIGFIAGRKSMRRDPQKHGSRQSARLVAHRIDEGENHDRSRWHQGASIRRIRNGG</sequence>
<feature type="transmembrane region" description="Helical" evidence="2">
    <location>
        <begin position="42"/>
        <end position="65"/>
    </location>
</feature>
<keyword evidence="2" id="KW-1133">Transmembrane helix</keyword>
<dbReference type="EMBL" id="FOAJ01000004">
    <property type="protein sequence ID" value="SEK95486.1"/>
    <property type="molecule type" value="Genomic_DNA"/>
</dbReference>
<evidence type="ECO:0000313" key="3">
    <source>
        <dbReference type="EMBL" id="SEK95486.1"/>
    </source>
</evidence>
<organism evidence="3 4">
    <name type="scientific">Paraburkholderia caballeronis</name>
    <dbReference type="NCBI Taxonomy" id="416943"/>
    <lineage>
        <taxon>Bacteria</taxon>
        <taxon>Pseudomonadati</taxon>
        <taxon>Pseudomonadota</taxon>
        <taxon>Betaproteobacteria</taxon>
        <taxon>Burkholderiales</taxon>
        <taxon>Burkholderiaceae</taxon>
        <taxon>Paraburkholderia</taxon>
    </lineage>
</organism>
<feature type="transmembrane region" description="Helical" evidence="2">
    <location>
        <begin position="77"/>
        <end position="97"/>
    </location>
</feature>
<feature type="transmembrane region" description="Helical" evidence="2">
    <location>
        <begin position="12"/>
        <end position="35"/>
    </location>
</feature>
<dbReference type="STRING" id="416943.SAMN05445871_3929"/>
<dbReference type="Proteomes" id="UP000199120">
    <property type="component" value="Unassembled WGS sequence"/>
</dbReference>
<evidence type="ECO:0000256" key="2">
    <source>
        <dbReference type="SAM" id="Phobius"/>
    </source>
</evidence>